<evidence type="ECO:0000259" key="9">
    <source>
        <dbReference type="Pfam" id="PF04324"/>
    </source>
</evidence>
<keyword evidence="11" id="KW-1185">Reference proteome</keyword>
<dbReference type="AlphaFoldDB" id="A0AAE9XTD8"/>
<keyword evidence="3" id="KW-0479">Metal-binding</keyword>
<name>A0AAE9XTD8_9PROT</name>
<organism evidence="10 11">
    <name type="scientific">Gimibacter soli</name>
    <dbReference type="NCBI Taxonomy" id="3024400"/>
    <lineage>
        <taxon>Bacteria</taxon>
        <taxon>Pseudomonadati</taxon>
        <taxon>Pseudomonadota</taxon>
        <taxon>Alphaproteobacteria</taxon>
        <taxon>Kordiimonadales</taxon>
        <taxon>Temperatibacteraceae</taxon>
        <taxon>Gimibacter</taxon>
    </lineage>
</organism>
<dbReference type="GO" id="GO:0051537">
    <property type="term" value="F:2 iron, 2 sulfur cluster binding"/>
    <property type="evidence" value="ECO:0007669"/>
    <property type="project" value="UniProtKB-KW"/>
</dbReference>
<keyword evidence="2" id="KW-0001">2Fe-2S</keyword>
<feature type="domain" description="BFD-like [2Fe-2S]-binding" evidence="9">
    <location>
        <begin position="2"/>
        <end position="52"/>
    </location>
</feature>
<evidence type="ECO:0000256" key="5">
    <source>
        <dbReference type="ARBA" id="ARBA00023004"/>
    </source>
</evidence>
<evidence type="ECO:0000256" key="3">
    <source>
        <dbReference type="ARBA" id="ARBA00022723"/>
    </source>
</evidence>
<dbReference type="PANTHER" id="PTHR37424:SF1">
    <property type="entry name" value="BACTERIOFERRITIN-ASSOCIATED FERREDOXIN"/>
    <property type="match status" value="1"/>
</dbReference>
<dbReference type="Gene3D" id="1.10.10.1100">
    <property type="entry name" value="BFD-like [2Fe-2S]-binding domain"/>
    <property type="match status" value="1"/>
</dbReference>
<proteinExistence type="inferred from homology"/>
<dbReference type="InterPro" id="IPR052371">
    <property type="entry name" value="BFD-associated_ferredoxin"/>
</dbReference>
<comment type="similarity">
    <text evidence="8">Belongs to the Bfd family.</text>
</comment>
<protein>
    <recommendedName>
        <fullName evidence="7">Bacterioferritin-associated ferredoxin</fullName>
    </recommendedName>
</protein>
<accession>A0AAE9XTD8</accession>
<evidence type="ECO:0000313" key="10">
    <source>
        <dbReference type="EMBL" id="WCL54805.1"/>
    </source>
</evidence>
<keyword evidence="5" id="KW-0408">Iron</keyword>
<keyword evidence="4" id="KW-0249">Electron transport</keyword>
<dbReference type="RefSeq" id="WP_289504525.1">
    <property type="nucleotide sequence ID" value="NZ_CP116805.1"/>
</dbReference>
<dbReference type="KEGG" id="gso:PH603_03410"/>
<keyword evidence="6" id="KW-0411">Iron-sulfur</keyword>
<dbReference type="Proteomes" id="UP001217500">
    <property type="component" value="Chromosome"/>
</dbReference>
<evidence type="ECO:0000256" key="2">
    <source>
        <dbReference type="ARBA" id="ARBA00022714"/>
    </source>
</evidence>
<evidence type="ECO:0000256" key="6">
    <source>
        <dbReference type="ARBA" id="ARBA00023014"/>
    </source>
</evidence>
<dbReference type="PANTHER" id="PTHR37424">
    <property type="entry name" value="BACTERIOFERRITIN-ASSOCIATED FERREDOXIN"/>
    <property type="match status" value="1"/>
</dbReference>
<keyword evidence="1" id="KW-0813">Transport</keyword>
<sequence length="63" mass="6690">MYVCLCNGYTDKDIRKAVSAGGVQCADDAYKALGGAFCCGCCRDCANEILDEELPKVSFLAAE</sequence>
<dbReference type="InterPro" id="IPR041854">
    <property type="entry name" value="BFD-like_2Fe2S-bd_dom_sf"/>
</dbReference>
<evidence type="ECO:0000256" key="7">
    <source>
        <dbReference type="ARBA" id="ARBA00039386"/>
    </source>
</evidence>
<gene>
    <name evidence="10" type="ORF">PH603_03410</name>
</gene>
<dbReference type="EMBL" id="CP116805">
    <property type="protein sequence ID" value="WCL54805.1"/>
    <property type="molecule type" value="Genomic_DNA"/>
</dbReference>
<evidence type="ECO:0000313" key="11">
    <source>
        <dbReference type="Proteomes" id="UP001217500"/>
    </source>
</evidence>
<dbReference type="GO" id="GO:0046872">
    <property type="term" value="F:metal ion binding"/>
    <property type="evidence" value="ECO:0007669"/>
    <property type="project" value="UniProtKB-KW"/>
</dbReference>
<evidence type="ECO:0000256" key="4">
    <source>
        <dbReference type="ARBA" id="ARBA00022982"/>
    </source>
</evidence>
<evidence type="ECO:0000256" key="8">
    <source>
        <dbReference type="ARBA" id="ARBA00046332"/>
    </source>
</evidence>
<evidence type="ECO:0000256" key="1">
    <source>
        <dbReference type="ARBA" id="ARBA00022448"/>
    </source>
</evidence>
<reference evidence="10" key="1">
    <citation type="submission" date="2023-01" db="EMBL/GenBank/DDBJ databases">
        <title>The genome sequence of Kordiimonadaceae bacterium 6D33.</title>
        <authorList>
            <person name="Liu Y."/>
        </authorList>
    </citation>
    <scope>NUCLEOTIDE SEQUENCE</scope>
    <source>
        <strain evidence="10">6D33</strain>
    </source>
</reference>
<dbReference type="Pfam" id="PF04324">
    <property type="entry name" value="Fer2_BFD"/>
    <property type="match status" value="1"/>
</dbReference>
<dbReference type="InterPro" id="IPR007419">
    <property type="entry name" value="BFD-like_2Fe2S-bd_dom"/>
</dbReference>